<keyword evidence="2" id="KW-1185">Reference proteome</keyword>
<dbReference type="PANTHER" id="PTHR33710:SF81">
    <property type="entry name" value="ENDONUCLEASE_EXONUCLEASE_PHOSPHATASE DOMAIN-CONTAINING PROTEIN"/>
    <property type="match status" value="1"/>
</dbReference>
<reference evidence="1 2" key="1">
    <citation type="submission" date="2019-07" db="EMBL/GenBank/DDBJ databases">
        <title>De Novo Assembly of kiwifruit Actinidia rufa.</title>
        <authorList>
            <person name="Sugita-Konishi S."/>
            <person name="Sato K."/>
            <person name="Mori E."/>
            <person name="Abe Y."/>
            <person name="Kisaki G."/>
            <person name="Hamano K."/>
            <person name="Suezawa K."/>
            <person name="Otani M."/>
            <person name="Fukuda T."/>
            <person name="Manabe T."/>
            <person name="Gomi K."/>
            <person name="Tabuchi M."/>
            <person name="Akimitsu K."/>
            <person name="Kataoka I."/>
        </authorList>
    </citation>
    <scope>NUCLEOTIDE SEQUENCE [LARGE SCALE GENOMIC DNA]</scope>
    <source>
        <strain evidence="2">cv. Fuchu</strain>
    </source>
</reference>
<gene>
    <name evidence="1" type="ORF">Acr_18g0002390</name>
</gene>
<dbReference type="OrthoDB" id="1932741at2759"/>
<proteinExistence type="predicted"/>
<evidence type="ECO:0000313" key="2">
    <source>
        <dbReference type="Proteomes" id="UP000585474"/>
    </source>
</evidence>
<dbReference type="AlphaFoldDB" id="A0A7J0G5L9"/>
<organism evidence="1 2">
    <name type="scientific">Actinidia rufa</name>
    <dbReference type="NCBI Taxonomy" id="165716"/>
    <lineage>
        <taxon>Eukaryota</taxon>
        <taxon>Viridiplantae</taxon>
        <taxon>Streptophyta</taxon>
        <taxon>Embryophyta</taxon>
        <taxon>Tracheophyta</taxon>
        <taxon>Spermatophyta</taxon>
        <taxon>Magnoliopsida</taxon>
        <taxon>eudicotyledons</taxon>
        <taxon>Gunneridae</taxon>
        <taxon>Pentapetalae</taxon>
        <taxon>asterids</taxon>
        <taxon>Ericales</taxon>
        <taxon>Actinidiaceae</taxon>
        <taxon>Actinidia</taxon>
    </lineage>
</organism>
<evidence type="ECO:0000313" key="1">
    <source>
        <dbReference type="EMBL" id="GFZ06069.1"/>
    </source>
</evidence>
<accession>A0A7J0G5L9</accession>
<protein>
    <submittedName>
        <fullName evidence="1">Uncharacterized protein</fullName>
    </submittedName>
</protein>
<name>A0A7J0G5L9_9ERIC</name>
<comment type="caution">
    <text evidence="1">The sequence shown here is derived from an EMBL/GenBank/DDBJ whole genome shotgun (WGS) entry which is preliminary data.</text>
</comment>
<sequence length="182" mass="21206">MVYECNRAVDRKALWDELRVLHVTIAAEAWNLVGDFNSLGNVNEKVAMDSFDMYVTAEFNACVRDVEIDDLTTKGLFFTWSGKEEGMGYRKSKIDRAMVNHKWQDLLPRLEYYNDISKKVVEAKAELTRLKKLGSHSLDPNYVLLEKEALPKYLELSSAKESLKKQKARVRWLKLWDHNTNF</sequence>
<dbReference type="PANTHER" id="PTHR33710">
    <property type="entry name" value="BNAC02G09200D PROTEIN"/>
    <property type="match status" value="1"/>
</dbReference>
<dbReference type="EMBL" id="BJWL01000018">
    <property type="protein sequence ID" value="GFZ06069.1"/>
    <property type="molecule type" value="Genomic_DNA"/>
</dbReference>
<dbReference type="Proteomes" id="UP000585474">
    <property type="component" value="Unassembled WGS sequence"/>
</dbReference>